<dbReference type="Proteomes" id="UP000092555">
    <property type="component" value="Unassembled WGS sequence"/>
</dbReference>
<evidence type="ECO:0000313" key="3">
    <source>
        <dbReference type="Proteomes" id="UP000092555"/>
    </source>
</evidence>
<gene>
    <name evidence="2" type="ORF">METBIDRAFT_30301</name>
</gene>
<dbReference type="EMBL" id="LXTC01000001">
    <property type="protein sequence ID" value="OBA23942.1"/>
    <property type="molecule type" value="Genomic_DNA"/>
</dbReference>
<feature type="chain" id="PRO_5008291824" description="Secreted protein" evidence="1">
    <location>
        <begin position="19"/>
        <end position="76"/>
    </location>
</feature>
<dbReference type="GeneID" id="30028581"/>
<dbReference type="RefSeq" id="XP_018714423.1">
    <property type="nucleotide sequence ID" value="XM_018855605.1"/>
</dbReference>
<accession>A0A1A0HJ79</accession>
<feature type="signal peptide" evidence="1">
    <location>
        <begin position="1"/>
        <end position="18"/>
    </location>
</feature>
<dbReference type="AlphaFoldDB" id="A0A1A0HJ79"/>
<sequence length="76" mass="8802">MFFLYILISSLVTTQLFCDRHLKTFRKLFFSSSARYTSVENLLIQGVLIDRKCSSDASFQRDFLALASSFRDSGQY</sequence>
<evidence type="ECO:0008006" key="4">
    <source>
        <dbReference type="Google" id="ProtNLM"/>
    </source>
</evidence>
<proteinExistence type="predicted"/>
<organism evidence="2 3">
    <name type="scientific">Metschnikowia bicuspidata var. bicuspidata NRRL YB-4993</name>
    <dbReference type="NCBI Taxonomy" id="869754"/>
    <lineage>
        <taxon>Eukaryota</taxon>
        <taxon>Fungi</taxon>
        <taxon>Dikarya</taxon>
        <taxon>Ascomycota</taxon>
        <taxon>Saccharomycotina</taxon>
        <taxon>Pichiomycetes</taxon>
        <taxon>Metschnikowiaceae</taxon>
        <taxon>Metschnikowia</taxon>
    </lineage>
</organism>
<reference evidence="2 3" key="1">
    <citation type="submission" date="2016-05" db="EMBL/GenBank/DDBJ databases">
        <title>Comparative genomics of biotechnologically important yeasts.</title>
        <authorList>
            <consortium name="DOE Joint Genome Institute"/>
            <person name="Riley R."/>
            <person name="Haridas S."/>
            <person name="Wolfe K.H."/>
            <person name="Lopes M.R."/>
            <person name="Hittinger C.T."/>
            <person name="Goker M."/>
            <person name="Salamov A."/>
            <person name="Wisecaver J."/>
            <person name="Long T.M."/>
            <person name="Aerts A.L."/>
            <person name="Barry K."/>
            <person name="Choi C."/>
            <person name="Clum A."/>
            <person name="Coughlan A.Y."/>
            <person name="Deshpande S."/>
            <person name="Douglass A.P."/>
            <person name="Hanson S.J."/>
            <person name="Klenk H.-P."/>
            <person name="LaButti K."/>
            <person name="Lapidus A."/>
            <person name="Lindquist E."/>
            <person name="Lipzen A."/>
            <person name="Meier-kolthoff J.P."/>
            <person name="Ohm R.A."/>
            <person name="Otillar R.P."/>
            <person name="Pangilinan J."/>
            <person name="Peng Y."/>
            <person name="Rokas A."/>
            <person name="Rosa C.A."/>
            <person name="Scheuner C."/>
            <person name="Sibirny A.A."/>
            <person name="Slot J.C."/>
            <person name="Stielow J.B."/>
            <person name="Sun H."/>
            <person name="Kurtzman C.P."/>
            <person name="Blackwell M."/>
            <person name="Grigoriev I.V."/>
            <person name="Jeffries T.W."/>
        </authorList>
    </citation>
    <scope>NUCLEOTIDE SEQUENCE [LARGE SCALE GENOMIC DNA]</scope>
    <source>
        <strain evidence="2 3">NRRL YB-4993</strain>
    </source>
</reference>
<comment type="caution">
    <text evidence="2">The sequence shown here is derived from an EMBL/GenBank/DDBJ whole genome shotgun (WGS) entry which is preliminary data.</text>
</comment>
<keyword evidence="3" id="KW-1185">Reference proteome</keyword>
<protein>
    <recommendedName>
        <fullName evidence="4">Secreted protein</fullName>
    </recommendedName>
</protein>
<keyword evidence="1" id="KW-0732">Signal</keyword>
<name>A0A1A0HJ79_9ASCO</name>
<evidence type="ECO:0000313" key="2">
    <source>
        <dbReference type="EMBL" id="OBA23942.1"/>
    </source>
</evidence>
<evidence type="ECO:0000256" key="1">
    <source>
        <dbReference type="SAM" id="SignalP"/>
    </source>
</evidence>